<evidence type="ECO:0000313" key="3">
    <source>
        <dbReference type="Proteomes" id="UP000269945"/>
    </source>
</evidence>
<evidence type="ECO:0000313" key="2">
    <source>
        <dbReference type="EMBL" id="VCX38699.1"/>
    </source>
</evidence>
<dbReference type="AlphaFoldDB" id="A0A9X9M7M4"/>
<sequence>TKAGAPGGLGASSLAPRGSDARGEGAGRLERLAEPRAGKNKAISFETKMKQTWPGKAKYLRADVNKGEKSSQGTLSFCAEPPAAPLAGYFMRTSFAPAFPQSPKENKSSAE</sequence>
<evidence type="ECO:0000256" key="1">
    <source>
        <dbReference type="SAM" id="MobiDB-lite"/>
    </source>
</evidence>
<name>A0A9X9M7M4_GULGU</name>
<comment type="caution">
    <text evidence="2">The sequence shown here is derived from an EMBL/GenBank/DDBJ whole genome shotgun (WGS) entry which is preliminary data.</text>
</comment>
<keyword evidence="3" id="KW-1185">Reference proteome</keyword>
<feature type="non-terminal residue" evidence="2">
    <location>
        <position position="1"/>
    </location>
</feature>
<feature type="region of interest" description="Disordered" evidence="1">
    <location>
        <begin position="1"/>
        <end position="40"/>
    </location>
</feature>
<feature type="compositionally biased region" description="Gly residues" evidence="1">
    <location>
        <begin position="1"/>
        <end position="10"/>
    </location>
</feature>
<protein>
    <submittedName>
        <fullName evidence="2">Uncharacterized protein</fullName>
    </submittedName>
</protein>
<accession>A0A9X9M7M4</accession>
<gene>
    <name evidence="2" type="ORF">BN2614_LOCUS1</name>
</gene>
<proteinExistence type="predicted"/>
<dbReference type="Proteomes" id="UP000269945">
    <property type="component" value="Unassembled WGS sequence"/>
</dbReference>
<dbReference type="EMBL" id="CYRY02043995">
    <property type="protein sequence ID" value="VCX38699.1"/>
    <property type="molecule type" value="Genomic_DNA"/>
</dbReference>
<feature type="compositionally biased region" description="Basic and acidic residues" evidence="1">
    <location>
        <begin position="19"/>
        <end position="37"/>
    </location>
</feature>
<reference evidence="2 3" key="1">
    <citation type="submission" date="2018-10" db="EMBL/GenBank/DDBJ databases">
        <authorList>
            <person name="Ekblom R."/>
            <person name="Jareborg N."/>
        </authorList>
    </citation>
    <scope>NUCLEOTIDE SEQUENCE [LARGE SCALE GENOMIC DNA]</scope>
    <source>
        <tissue evidence="2">Muscle</tissue>
    </source>
</reference>
<organism evidence="2 3">
    <name type="scientific">Gulo gulo</name>
    <name type="common">Wolverine</name>
    <name type="synonym">Gluton</name>
    <dbReference type="NCBI Taxonomy" id="48420"/>
    <lineage>
        <taxon>Eukaryota</taxon>
        <taxon>Metazoa</taxon>
        <taxon>Chordata</taxon>
        <taxon>Craniata</taxon>
        <taxon>Vertebrata</taxon>
        <taxon>Euteleostomi</taxon>
        <taxon>Mammalia</taxon>
        <taxon>Eutheria</taxon>
        <taxon>Laurasiatheria</taxon>
        <taxon>Carnivora</taxon>
        <taxon>Caniformia</taxon>
        <taxon>Musteloidea</taxon>
        <taxon>Mustelidae</taxon>
        <taxon>Guloninae</taxon>
        <taxon>Gulo</taxon>
    </lineage>
</organism>